<evidence type="ECO:0000256" key="3">
    <source>
        <dbReference type="SAM" id="MobiDB-lite"/>
    </source>
</evidence>
<keyword evidence="2" id="KW-0539">Nucleus</keyword>
<feature type="region of interest" description="Disordered" evidence="3">
    <location>
        <begin position="169"/>
        <end position="191"/>
    </location>
</feature>
<dbReference type="EMBL" id="JADCNL010000012">
    <property type="protein sequence ID" value="KAG0458508.1"/>
    <property type="molecule type" value="Genomic_DNA"/>
</dbReference>
<dbReference type="OrthoDB" id="2019015at2759"/>
<sequence length="305" mass="32899">MEGFGAVPEICWVSREEKLQMKEAAVMSQLLEAQVFGGEQSRDLGSAAGSFFWPQYEAAACYGSLWSNSSCESLPILFGGNESCCLSDPSMSCEPIDSVMKGEEIAASFFYPDFCYQHEELLIPNEANDNNFTEYNAASEHTLQAKEGVLQTCEASLASVHAHTSKKKARASCASMKKEPSKKKPKCSSEDASNAVLNIQASSSCSSEENGSNASQEFNEGLSGSSSSKGCAEGKARAGRGAATDPQSLYARVDISTMLEEAVQYVKFLQLQIKLLSSDELWMYAPIAYNGLNIGLDLILPSNSQ</sequence>
<feature type="region of interest" description="Disordered" evidence="3">
    <location>
        <begin position="206"/>
        <end position="243"/>
    </location>
</feature>
<comment type="caution">
    <text evidence="4">The sequence shown here is derived from an EMBL/GenBank/DDBJ whole genome shotgun (WGS) entry which is preliminary data.</text>
</comment>
<dbReference type="GO" id="GO:0000978">
    <property type="term" value="F:RNA polymerase II cis-regulatory region sequence-specific DNA binding"/>
    <property type="evidence" value="ECO:0007669"/>
    <property type="project" value="TreeGrafter"/>
</dbReference>
<name>A0A835PWL0_VANPL</name>
<feature type="compositionally biased region" description="Polar residues" evidence="3">
    <location>
        <begin position="216"/>
        <end position="228"/>
    </location>
</feature>
<accession>A0A835PWL0</accession>
<evidence type="ECO:0000313" key="5">
    <source>
        <dbReference type="Proteomes" id="UP000636800"/>
    </source>
</evidence>
<feature type="compositionally biased region" description="Low complexity" evidence="3">
    <location>
        <begin position="206"/>
        <end position="215"/>
    </location>
</feature>
<evidence type="ECO:0000256" key="1">
    <source>
        <dbReference type="ARBA" id="ARBA00004123"/>
    </source>
</evidence>
<reference evidence="4 5" key="1">
    <citation type="journal article" date="2020" name="Nat. Food">
        <title>A phased Vanilla planifolia genome enables genetic improvement of flavour and production.</title>
        <authorList>
            <person name="Hasing T."/>
            <person name="Tang H."/>
            <person name="Brym M."/>
            <person name="Khazi F."/>
            <person name="Huang T."/>
            <person name="Chambers A.H."/>
        </authorList>
    </citation>
    <scope>NUCLEOTIDE SEQUENCE [LARGE SCALE GENOMIC DNA]</scope>
    <source>
        <tissue evidence="4">Leaf</tissue>
    </source>
</reference>
<proteinExistence type="predicted"/>
<dbReference type="InterPro" id="IPR045843">
    <property type="entry name" value="IND-like"/>
</dbReference>
<dbReference type="Proteomes" id="UP000636800">
    <property type="component" value="Chromosome 12"/>
</dbReference>
<organism evidence="4 5">
    <name type="scientific">Vanilla planifolia</name>
    <name type="common">Vanilla</name>
    <dbReference type="NCBI Taxonomy" id="51239"/>
    <lineage>
        <taxon>Eukaryota</taxon>
        <taxon>Viridiplantae</taxon>
        <taxon>Streptophyta</taxon>
        <taxon>Embryophyta</taxon>
        <taxon>Tracheophyta</taxon>
        <taxon>Spermatophyta</taxon>
        <taxon>Magnoliopsida</taxon>
        <taxon>Liliopsida</taxon>
        <taxon>Asparagales</taxon>
        <taxon>Orchidaceae</taxon>
        <taxon>Vanilloideae</taxon>
        <taxon>Vanilleae</taxon>
        <taxon>Vanilla</taxon>
    </lineage>
</organism>
<gene>
    <name evidence="4" type="ORF">HPP92_023665</name>
</gene>
<keyword evidence="5" id="KW-1185">Reference proteome</keyword>
<dbReference type="GO" id="GO:0005634">
    <property type="term" value="C:nucleus"/>
    <property type="evidence" value="ECO:0007669"/>
    <property type="project" value="UniProtKB-SubCell"/>
</dbReference>
<evidence type="ECO:0000256" key="2">
    <source>
        <dbReference type="ARBA" id="ARBA00023242"/>
    </source>
</evidence>
<feature type="compositionally biased region" description="Low complexity" evidence="3">
    <location>
        <begin position="229"/>
        <end position="243"/>
    </location>
</feature>
<dbReference type="GO" id="GO:0000981">
    <property type="term" value="F:DNA-binding transcription factor activity, RNA polymerase II-specific"/>
    <property type="evidence" value="ECO:0007669"/>
    <property type="project" value="TreeGrafter"/>
</dbReference>
<dbReference type="PANTHER" id="PTHR16223">
    <property type="entry name" value="TRANSCRIPTION FACTOR BHLH83-RELATED"/>
    <property type="match status" value="1"/>
</dbReference>
<protein>
    <submittedName>
        <fullName evidence="4">Uncharacterized protein</fullName>
    </submittedName>
</protein>
<dbReference type="AlphaFoldDB" id="A0A835PWL0"/>
<dbReference type="PANTHER" id="PTHR16223:SF338">
    <property type="entry name" value="TRANSCRIPTION FACTOR RSL2"/>
    <property type="match status" value="1"/>
</dbReference>
<evidence type="ECO:0000313" key="4">
    <source>
        <dbReference type="EMBL" id="KAG0458508.1"/>
    </source>
</evidence>
<comment type="subcellular location">
    <subcellularLocation>
        <location evidence="1">Nucleus</location>
    </subcellularLocation>
</comment>